<evidence type="ECO:0000256" key="2">
    <source>
        <dbReference type="ARBA" id="ARBA00022475"/>
    </source>
</evidence>
<dbReference type="GO" id="GO:0015920">
    <property type="term" value="P:lipopolysaccharide transport"/>
    <property type="evidence" value="ECO:0007669"/>
    <property type="project" value="TreeGrafter"/>
</dbReference>
<evidence type="ECO:0000313" key="8">
    <source>
        <dbReference type="Proteomes" id="UP001142610"/>
    </source>
</evidence>
<sequence>MLLLRTIDRHLFFSTAKMVGSLVLLALCVLLLERSLRIIEITSASPAPLRDATRLMLNLIPHYLGLAFPAALMIGTIARMSSLSRLEQITALLSTGYSLVRIARPFLVLALLLAIGSLIVEGYLQPLARYSYREAAHLAKQETVVGAFQRGEFVSFGDRTSFVRNVGENGEIEDVFIYERTSDGGVRVLTAPAGLISLDEETRQTGFRLARGVSVEASREGGVYERVDFDRLATRTDREIEMFRSRGNDERELTMGELLRGEAVEALPEEERDDAAAAFHFRAGRAAAILFFPLLAVPLGLVSNRSNQSGGVALGLLYLVVIQKLFEAGQGAAAAGAIPPWAGAWPVVLLVAVTSGALFWRSAYTLAPPPMETLTRGMTLPKLRLPFGRMRSA</sequence>
<feature type="transmembrane region" description="Helical" evidence="6">
    <location>
        <begin position="338"/>
        <end position="360"/>
    </location>
</feature>
<dbReference type="InterPro" id="IPR005495">
    <property type="entry name" value="LptG/LptF_permease"/>
</dbReference>
<evidence type="ECO:0000256" key="1">
    <source>
        <dbReference type="ARBA" id="ARBA00004651"/>
    </source>
</evidence>
<evidence type="ECO:0000256" key="3">
    <source>
        <dbReference type="ARBA" id="ARBA00022692"/>
    </source>
</evidence>
<comment type="subcellular location">
    <subcellularLocation>
        <location evidence="1">Cell membrane</location>
        <topology evidence="1">Multi-pass membrane protein</topology>
    </subcellularLocation>
</comment>
<proteinExistence type="predicted"/>
<gene>
    <name evidence="7" type="ORF">NOG11_13165</name>
</gene>
<evidence type="ECO:0000256" key="5">
    <source>
        <dbReference type="ARBA" id="ARBA00023136"/>
    </source>
</evidence>
<name>A0A9X2RJV9_9PROT</name>
<feature type="transmembrane region" description="Helical" evidence="6">
    <location>
        <begin position="102"/>
        <end position="124"/>
    </location>
</feature>
<feature type="transmembrane region" description="Helical" evidence="6">
    <location>
        <begin position="12"/>
        <end position="32"/>
    </location>
</feature>
<dbReference type="Pfam" id="PF03739">
    <property type="entry name" value="LptF_LptG"/>
    <property type="match status" value="1"/>
</dbReference>
<comment type="caution">
    <text evidence="7">The sequence shown here is derived from an EMBL/GenBank/DDBJ whole genome shotgun (WGS) entry which is preliminary data.</text>
</comment>
<protein>
    <submittedName>
        <fullName evidence="7">LptF/LptG family permease</fullName>
    </submittedName>
</protein>
<dbReference type="EMBL" id="JANIBC010000016">
    <property type="protein sequence ID" value="MCQ8186331.1"/>
    <property type="molecule type" value="Genomic_DNA"/>
</dbReference>
<feature type="transmembrane region" description="Helical" evidence="6">
    <location>
        <begin position="286"/>
        <end position="303"/>
    </location>
</feature>
<organism evidence="7 8">
    <name type="scientific">Parvularcula maris</name>
    <dbReference type="NCBI Taxonomy" id="2965077"/>
    <lineage>
        <taxon>Bacteria</taxon>
        <taxon>Pseudomonadati</taxon>
        <taxon>Pseudomonadota</taxon>
        <taxon>Alphaproteobacteria</taxon>
        <taxon>Parvularculales</taxon>
        <taxon>Parvularculaceae</taxon>
        <taxon>Parvularcula</taxon>
    </lineage>
</organism>
<reference evidence="7" key="1">
    <citation type="submission" date="2022-07" db="EMBL/GenBank/DDBJ databases">
        <title>Parvularcula maris sp. nov., an algicidal bacterium isolated from seawater.</title>
        <authorList>
            <person name="Li F."/>
        </authorList>
    </citation>
    <scope>NUCLEOTIDE SEQUENCE</scope>
    <source>
        <strain evidence="7">BGMRC 0090</strain>
    </source>
</reference>
<keyword evidence="4 6" id="KW-1133">Transmembrane helix</keyword>
<evidence type="ECO:0000313" key="7">
    <source>
        <dbReference type="EMBL" id="MCQ8186331.1"/>
    </source>
</evidence>
<dbReference type="Proteomes" id="UP001142610">
    <property type="component" value="Unassembled WGS sequence"/>
</dbReference>
<keyword evidence="3 6" id="KW-0812">Transmembrane</keyword>
<dbReference type="RefSeq" id="WP_256620240.1">
    <property type="nucleotide sequence ID" value="NZ_JANIBC010000016.1"/>
</dbReference>
<keyword evidence="8" id="KW-1185">Reference proteome</keyword>
<dbReference type="AlphaFoldDB" id="A0A9X2RJV9"/>
<dbReference type="GO" id="GO:0043190">
    <property type="term" value="C:ATP-binding cassette (ABC) transporter complex"/>
    <property type="evidence" value="ECO:0007669"/>
    <property type="project" value="TreeGrafter"/>
</dbReference>
<evidence type="ECO:0000256" key="6">
    <source>
        <dbReference type="SAM" id="Phobius"/>
    </source>
</evidence>
<dbReference type="PANTHER" id="PTHR33529">
    <property type="entry name" value="SLR0882 PROTEIN-RELATED"/>
    <property type="match status" value="1"/>
</dbReference>
<accession>A0A9X2RJV9</accession>
<keyword evidence="2" id="KW-1003">Cell membrane</keyword>
<feature type="transmembrane region" description="Helical" evidence="6">
    <location>
        <begin position="63"/>
        <end position="82"/>
    </location>
</feature>
<dbReference type="PANTHER" id="PTHR33529:SF6">
    <property type="entry name" value="YJGP_YJGQ FAMILY PERMEASE"/>
    <property type="match status" value="1"/>
</dbReference>
<keyword evidence="5 6" id="KW-0472">Membrane</keyword>
<evidence type="ECO:0000256" key="4">
    <source>
        <dbReference type="ARBA" id="ARBA00022989"/>
    </source>
</evidence>